<name>A0AAJ0HDS2_9PEZI</name>
<protein>
    <submittedName>
        <fullName evidence="1">Uncharacterized protein</fullName>
    </submittedName>
</protein>
<organism evidence="1 2">
    <name type="scientific">Lasiosphaeria hispida</name>
    <dbReference type="NCBI Taxonomy" id="260671"/>
    <lineage>
        <taxon>Eukaryota</taxon>
        <taxon>Fungi</taxon>
        <taxon>Dikarya</taxon>
        <taxon>Ascomycota</taxon>
        <taxon>Pezizomycotina</taxon>
        <taxon>Sordariomycetes</taxon>
        <taxon>Sordariomycetidae</taxon>
        <taxon>Sordariales</taxon>
        <taxon>Lasiosphaeriaceae</taxon>
        <taxon>Lasiosphaeria</taxon>
    </lineage>
</organism>
<proteinExistence type="predicted"/>
<gene>
    <name evidence="1" type="ORF">B0T25DRAFT_581993</name>
</gene>
<evidence type="ECO:0000313" key="1">
    <source>
        <dbReference type="EMBL" id="KAK3348945.1"/>
    </source>
</evidence>
<dbReference type="Proteomes" id="UP001275084">
    <property type="component" value="Unassembled WGS sequence"/>
</dbReference>
<dbReference type="AlphaFoldDB" id="A0AAJ0HDS2"/>
<reference evidence="1" key="1">
    <citation type="journal article" date="2023" name="Mol. Phylogenet. Evol.">
        <title>Genome-scale phylogeny and comparative genomics of the fungal order Sordariales.</title>
        <authorList>
            <person name="Hensen N."/>
            <person name="Bonometti L."/>
            <person name="Westerberg I."/>
            <person name="Brannstrom I.O."/>
            <person name="Guillou S."/>
            <person name="Cros-Aarteil S."/>
            <person name="Calhoun S."/>
            <person name="Haridas S."/>
            <person name="Kuo A."/>
            <person name="Mondo S."/>
            <person name="Pangilinan J."/>
            <person name="Riley R."/>
            <person name="LaButti K."/>
            <person name="Andreopoulos B."/>
            <person name="Lipzen A."/>
            <person name="Chen C."/>
            <person name="Yan M."/>
            <person name="Daum C."/>
            <person name="Ng V."/>
            <person name="Clum A."/>
            <person name="Steindorff A."/>
            <person name="Ohm R.A."/>
            <person name="Martin F."/>
            <person name="Silar P."/>
            <person name="Natvig D.O."/>
            <person name="Lalanne C."/>
            <person name="Gautier V."/>
            <person name="Ament-Velasquez S.L."/>
            <person name="Kruys A."/>
            <person name="Hutchinson M.I."/>
            <person name="Powell A.J."/>
            <person name="Barry K."/>
            <person name="Miller A.N."/>
            <person name="Grigoriev I.V."/>
            <person name="Debuchy R."/>
            <person name="Gladieux P."/>
            <person name="Hiltunen Thoren M."/>
            <person name="Johannesson H."/>
        </authorList>
    </citation>
    <scope>NUCLEOTIDE SEQUENCE</scope>
    <source>
        <strain evidence="1">CBS 955.72</strain>
    </source>
</reference>
<sequence>MLFSVFHGFLYRSLMKTRLLQPTWRPQKHMILKDHSLECLLISGTDHPTGTKPTELTLPSWVPNFYAFTHNQSAMRFAEKATPLPKSMLFRPCISDDGTTLICDVILLQTGKEVFSITGAELTSPSPARLRNYIQQMEACSPSHPSGIPHLQALFWLLFNLNARFGTDVQAAFNTSNPDNPFIFDAGIRFYSCFADKWPPHQALLSETNPAGPDDVVSKFMEDFEANFLGSGDHDPIRWPPLPELREMLHLNSDNSTTALLSRSLEMLRLQTIFGTENGDDTTRRAEQNAVPTHYHYRF</sequence>
<dbReference type="EMBL" id="JAUIQD010000005">
    <property type="protein sequence ID" value="KAK3348945.1"/>
    <property type="molecule type" value="Genomic_DNA"/>
</dbReference>
<comment type="caution">
    <text evidence="1">The sequence shown here is derived from an EMBL/GenBank/DDBJ whole genome shotgun (WGS) entry which is preliminary data.</text>
</comment>
<evidence type="ECO:0000313" key="2">
    <source>
        <dbReference type="Proteomes" id="UP001275084"/>
    </source>
</evidence>
<accession>A0AAJ0HDS2</accession>
<reference evidence="1" key="2">
    <citation type="submission" date="2023-06" db="EMBL/GenBank/DDBJ databases">
        <authorList>
            <consortium name="Lawrence Berkeley National Laboratory"/>
            <person name="Haridas S."/>
            <person name="Hensen N."/>
            <person name="Bonometti L."/>
            <person name="Westerberg I."/>
            <person name="Brannstrom I.O."/>
            <person name="Guillou S."/>
            <person name="Cros-Aarteil S."/>
            <person name="Calhoun S."/>
            <person name="Kuo A."/>
            <person name="Mondo S."/>
            <person name="Pangilinan J."/>
            <person name="Riley R."/>
            <person name="Labutti K."/>
            <person name="Andreopoulos B."/>
            <person name="Lipzen A."/>
            <person name="Chen C."/>
            <person name="Yanf M."/>
            <person name="Daum C."/>
            <person name="Ng V."/>
            <person name="Clum A."/>
            <person name="Steindorff A."/>
            <person name="Ohm R."/>
            <person name="Martin F."/>
            <person name="Silar P."/>
            <person name="Natvig D."/>
            <person name="Lalanne C."/>
            <person name="Gautier V."/>
            <person name="Ament-Velasquez S.L."/>
            <person name="Kruys A."/>
            <person name="Hutchinson M.I."/>
            <person name="Powell A.J."/>
            <person name="Barry K."/>
            <person name="Miller A.N."/>
            <person name="Grigoriev I.V."/>
            <person name="Debuchy R."/>
            <person name="Gladieux P."/>
            <person name="Thoren M.H."/>
            <person name="Johannesson H."/>
        </authorList>
    </citation>
    <scope>NUCLEOTIDE SEQUENCE</scope>
    <source>
        <strain evidence="1">CBS 955.72</strain>
    </source>
</reference>
<keyword evidence="2" id="KW-1185">Reference proteome</keyword>